<protein>
    <submittedName>
        <fullName evidence="1">Uncharacterized protein</fullName>
    </submittedName>
</protein>
<evidence type="ECO:0000313" key="2">
    <source>
        <dbReference type="Proteomes" id="UP000016505"/>
    </source>
</evidence>
<dbReference type="EMBL" id="CP011025">
    <property type="protein sequence ID" value="ATC87487.1"/>
    <property type="molecule type" value="Genomic_DNA"/>
</dbReference>
<reference evidence="1 2" key="1">
    <citation type="journal article" date="2012" name="J. Bacteriol.">
        <title>Genome sequences of type strains of seven species of the marine bacterium Pseudoalteromonas.</title>
        <authorList>
            <person name="Xie B.B."/>
            <person name="Shu Y.L."/>
            <person name="Qin Q.L."/>
            <person name="Rong J.C."/>
            <person name="Zhang X.Y."/>
            <person name="Chen X.L."/>
            <person name="Shi M."/>
            <person name="He H.L."/>
            <person name="Zhou B.C."/>
            <person name="Zhang Y.Z."/>
        </authorList>
    </citation>
    <scope>NUCLEOTIDE SEQUENCE [LARGE SCALE GENOMIC DNA]</scope>
    <source>
        <strain evidence="1 2">A 37-1-2</strain>
    </source>
</reference>
<gene>
    <name evidence="1" type="ORF">PARC_a3066</name>
</gene>
<organism evidence="1 2">
    <name type="scientific">Pseudoalteromonas arctica A 37-1-2</name>
    <dbReference type="NCBI Taxonomy" id="1117313"/>
    <lineage>
        <taxon>Bacteria</taxon>
        <taxon>Pseudomonadati</taxon>
        <taxon>Pseudomonadota</taxon>
        <taxon>Gammaproteobacteria</taxon>
        <taxon>Alteromonadales</taxon>
        <taxon>Pseudoalteromonadaceae</taxon>
        <taxon>Pseudoalteromonas</taxon>
    </lineage>
</organism>
<dbReference type="RefSeq" id="WP_010554431.1">
    <property type="nucleotide sequence ID" value="NZ_CP011025.1"/>
</dbReference>
<name>A0A290S7G4_9GAMM</name>
<dbReference type="KEGG" id="part:PARC_a3066"/>
<dbReference type="AlphaFoldDB" id="A0A290S7G4"/>
<proteinExistence type="predicted"/>
<dbReference type="Proteomes" id="UP000016505">
    <property type="component" value="Chromosome I"/>
</dbReference>
<accession>A0A290S7G4</accession>
<sequence length="85" mass="10076">MNAHNFEHSTRDVVQQWYGTKEDKRIEEQYNENGQCSTNYGVQDGDYRKIEQTFGNYKDDWSVSGKSWHWAPAVPNKTYKHFPSN</sequence>
<evidence type="ECO:0000313" key="1">
    <source>
        <dbReference type="EMBL" id="ATC87487.1"/>
    </source>
</evidence>